<feature type="non-terminal residue" evidence="1">
    <location>
        <position position="1"/>
    </location>
</feature>
<organism evidence="1 2">
    <name type="scientific">Prorocentrum cordatum</name>
    <dbReference type="NCBI Taxonomy" id="2364126"/>
    <lineage>
        <taxon>Eukaryota</taxon>
        <taxon>Sar</taxon>
        <taxon>Alveolata</taxon>
        <taxon>Dinophyceae</taxon>
        <taxon>Prorocentrales</taxon>
        <taxon>Prorocentraceae</taxon>
        <taxon>Prorocentrum</taxon>
    </lineage>
</organism>
<evidence type="ECO:0000313" key="1">
    <source>
        <dbReference type="EMBL" id="CAK0839414.1"/>
    </source>
</evidence>
<protein>
    <submittedName>
        <fullName evidence="1">Uncharacterized protein</fullName>
    </submittedName>
</protein>
<gene>
    <name evidence="1" type="ORF">PCOR1329_LOCUS35091</name>
</gene>
<dbReference type="EMBL" id="CAUYUJ010014290">
    <property type="protein sequence ID" value="CAK0839414.1"/>
    <property type="molecule type" value="Genomic_DNA"/>
</dbReference>
<keyword evidence="2" id="KW-1185">Reference proteome</keyword>
<name>A0ABN9T346_9DINO</name>
<dbReference type="Proteomes" id="UP001189429">
    <property type="component" value="Unassembled WGS sequence"/>
</dbReference>
<accession>A0ABN9T346</accession>
<sequence>HVAMRRLHDGGIGVKRITAALSRSTDTVSKHLFKKNATKKSKGRSKHSIRTPKGLFAAQRACKKLLKSSSGTKEVTAAMLKSEMKLKFFHPLREKPDLSDGNAKERLLCARERKRRGPSQWSQYIHACMGIKVFQVLPIAKCRNVASKRKVRGACRKRERDFSVGRVKPNNRKGLKQSSGKGRVTIARAIGAGKALMGHQMFGGRACPSVRGKFRVVEVNDPAGNKSRLGMAAKKSAGIQTLDLPKRPLDLMPLDFAGA</sequence>
<reference evidence="1" key="1">
    <citation type="submission" date="2023-10" db="EMBL/GenBank/DDBJ databases">
        <authorList>
            <person name="Chen Y."/>
            <person name="Shah S."/>
            <person name="Dougan E. K."/>
            <person name="Thang M."/>
            <person name="Chan C."/>
        </authorList>
    </citation>
    <scope>NUCLEOTIDE SEQUENCE [LARGE SCALE GENOMIC DNA]</scope>
</reference>
<comment type="caution">
    <text evidence="1">The sequence shown here is derived from an EMBL/GenBank/DDBJ whole genome shotgun (WGS) entry which is preliminary data.</text>
</comment>
<proteinExistence type="predicted"/>
<evidence type="ECO:0000313" key="2">
    <source>
        <dbReference type="Proteomes" id="UP001189429"/>
    </source>
</evidence>